<dbReference type="EMBL" id="M74802">
    <property type="protein sequence ID" value="AAA16435.1"/>
    <property type="molecule type" value="mRNA"/>
</dbReference>
<keyword evidence="9" id="KW-0175">Coiled coil</keyword>
<feature type="compositionally biased region" description="Polar residues" evidence="10">
    <location>
        <begin position="407"/>
        <end position="419"/>
    </location>
</feature>
<feature type="region of interest" description="Disordered" evidence="10">
    <location>
        <begin position="384"/>
        <end position="420"/>
    </location>
</feature>
<keyword evidence="4" id="KW-0336">GPI-anchor</keyword>
<evidence type="ECO:0000256" key="8">
    <source>
        <dbReference type="ARBA" id="ARBA00023288"/>
    </source>
</evidence>
<feature type="compositionally biased region" description="Low complexity" evidence="10">
    <location>
        <begin position="389"/>
        <end position="406"/>
    </location>
</feature>
<evidence type="ECO:0000256" key="3">
    <source>
        <dbReference type="ARBA" id="ARBA00022475"/>
    </source>
</evidence>
<evidence type="ECO:0000256" key="5">
    <source>
        <dbReference type="ARBA" id="ARBA00022729"/>
    </source>
</evidence>
<proteinExistence type="evidence at transcript level"/>
<reference evidence="13" key="1">
    <citation type="journal article" date="1992" name="Gene">
        <title>Metacyclic form-specific variable surface glycoprotein-encoding genes of Trypanosoma (Nannomonas) congolense.</title>
        <authorList>
            <person name="Eshita Y."/>
            <person name="Urakawa T."/>
            <person name="Hirumi H."/>
            <person name="Fish W.R."/>
            <person name="Majiwa P.A."/>
        </authorList>
    </citation>
    <scope>NUCLEOTIDE SEQUENCE</scope>
    <source>
        <strain evidence="13">IL3000</strain>
    </source>
</reference>
<evidence type="ECO:0000256" key="6">
    <source>
        <dbReference type="ARBA" id="ARBA00023136"/>
    </source>
</evidence>
<organism evidence="13">
    <name type="scientific">Trypanosoma congolense</name>
    <dbReference type="NCBI Taxonomy" id="5692"/>
    <lineage>
        <taxon>Eukaryota</taxon>
        <taxon>Discoba</taxon>
        <taxon>Euglenozoa</taxon>
        <taxon>Kinetoplastea</taxon>
        <taxon>Metakinetoplastina</taxon>
        <taxon>Trypanosomatida</taxon>
        <taxon>Trypanosomatidae</taxon>
        <taxon>Trypanosoma</taxon>
        <taxon>Nannomonas</taxon>
    </lineage>
</organism>
<evidence type="ECO:0000256" key="9">
    <source>
        <dbReference type="SAM" id="Coils"/>
    </source>
</evidence>
<dbReference type="PIR" id="JC1141">
    <property type="entry name" value="JC1141"/>
</dbReference>
<evidence type="ECO:0000256" key="7">
    <source>
        <dbReference type="ARBA" id="ARBA00023180"/>
    </source>
</evidence>
<dbReference type="AlphaFoldDB" id="Q01270"/>
<dbReference type="InterPro" id="IPR025932">
    <property type="entry name" value="Trypano_VSG_B_N_dom"/>
</dbReference>
<evidence type="ECO:0000313" key="13">
    <source>
        <dbReference type="EMBL" id="AAA16435.1"/>
    </source>
</evidence>
<keyword evidence="3" id="KW-1003">Cell membrane</keyword>
<feature type="domain" description="Trypanosome variant surface glycoprotein B-type N-terminal" evidence="12">
    <location>
        <begin position="10"/>
        <end position="352"/>
    </location>
</feature>
<dbReference type="Pfam" id="PF13206">
    <property type="entry name" value="VSG_B"/>
    <property type="match status" value="1"/>
</dbReference>
<dbReference type="GO" id="GO:0005886">
    <property type="term" value="C:plasma membrane"/>
    <property type="evidence" value="ECO:0007669"/>
    <property type="project" value="UniProtKB-SubCell"/>
</dbReference>
<accession>Q01270</accession>
<comment type="subcellular location">
    <subcellularLocation>
        <location evidence="2">Cell membrane</location>
        <topology evidence="2">Lipid-anchor</topology>
        <topology evidence="2">GPI-anchor</topology>
    </subcellularLocation>
</comment>
<evidence type="ECO:0000256" key="4">
    <source>
        <dbReference type="ARBA" id="ARBA00022622"/>
    </source>
</evidence>
<protein>
    <submittedName>
        <fullName evidence="13">Variable surface glycoprotein</fullName>
    </submittedName>
</protein>
<comment type="function">
    <text evidence="1">VSG forms a coat on the surface of the parasite. The trypanosome evades the immune response of the host by expressing a series of antigenically distinct VSGs from an estimated 1000 VSG genes.</text>
</comment>
<keyword evidence="5 11" id="KW-0732">Signal</keyword>
<evidence type="ECO:0000256" key="1">
    <source>
        <dbReference type="ARBA" id="ARBA00002523"/>
    </source>
</evidence>
<dbReference type="VEuPathDB" id="TriTrypDB:TcIL3000.A.H_000170700"/>
<dbReference type="GO" id="GO:0098552">
    <property type="term" value="C:side of membrane"/>
    <property type="evidence" value="ECO:0007669"/>
    <property type="project" value="UniProtKB-KW"/>
</dbReference>
<evidence type="ECO:0000256" key="10">
    <source>
        <dbReference type="SAM" id="MobiDB-lite"/>
    </source>
</evidence>
<sequence>MFPVGYLTVFFFVLINSRFGDAAAGDNAIEFGILCKLYNIAENASNKSVLPMPLKARAEGLFNDLLYLNVLSGSDTLFDYGEDPLTEQDKEKQELKKKAWEETRGGLEKGLLQREGREQITRPTPAGRQRVARRIQRVYEKAKSIKVQLEHKLDKAATELASANTSLIKAVFGEAGSVDSFREAPDAAFDVSTGTGDGCGNTDGGSVGEPTGISLVNDFTCLCVGRTSGRIDGAAALCEASLTAQSGMNVVGAVKGENGWQKLQGLCRNAQHDGFLEPENIHASVEAFGARIGRVTPYKLGGTTALAACTGGTEATALCVDYKSLIGGGKGLSGIPWVKRYLDAAQSLRNAHGLTLGAQNDLTRLEALHHSGLDAFESESLEGVSSHKAAPVTTAAEPSASTPTATNQQQEQSNSASKQSHVKVLHFSTFLALTM</sequence>
<keyword evidence="6" id="KW-0472">Membrane</keyword>
<name>Q01270_TRYCO</name>
<evidence type="ECO:0000256" key="2">
    <source>
        <dbReference type="ARBA" id="ARBA00004609"/>
    </source>
</evidence>
<evidence type="ECO:0000259" key="12">
    <source>
        <dbReference type="Pfam" id="PF13206"/>
    </source>
</evidence>
<keyword evidence="7" id="KW-0325">Glycoprotein</keyword>
<feature type="coiled-coil region" evidence="9">
    <location>
        <begin position="139"/>
        <end position="166"/>
    </location>
</feature>
<keyword evidence="8" id="KW-0449">Lipoprotein</keyword>
<feature type="chain" id="PRO_5004162146" evidence="11">
    <location>
        <begin position="25"/>
        <end position="435"/>
    </location>
</feature>
<evidence type="ECO:0000256" key="11">
    <source>
        <dbReference type="SAM" id="SignalP"/>
    </source>
</evidence>
<feature type="signal peptide" evidence="11">
    <location>
        <begin position="1"/>
        <end position="24"/>
    </location>
</feature>